<protein>
    <submittedName>
        <fullName evidence="1">Uncharacterized protein</fullName>
    </submittedName>
</protein>
<reference evidence="1 2" key="1">
    <citation type="submission" date="2017-07" db="EMBL/GenBank/DDBJ databases">
        <authorList>
            <person name="Sun Z.S."/>
            <person name="Albrecht U."/>
            <person name="Echele G."/>
            <person name="Lee C.C."/>
        </authorList>
    </citation>
    <scope>NUCLEOTIDE SEQUENCE [LARGE SCALE GENOMIC DNA]</scope>
    <source>
        <strain evidence="1 2">CGMCC 1.12672</strain>
    </source>
</reference>
<dbReference type="OrthoDB" id="9815923at2"/>
<proteinExistence type="predicted"/>
<evidence type="ECO:0000313" key="1">
    <source>
        <dbReference type="EMBL" id="SOB81160.1"/>
    </source>
</evidence>
<accession>A0A285QGT6</accession>
<organism evidence="1 2">
    <name type="scientific">Sphingomonas guangdongensis</name>
    <dbReference type="NCBI Taxonomy" id="1141890"/>
    <lineage>
        <taxon>Bacteria</taxon>
        <taxon>Pseudomonadati</taxon>
        <taxon>Pseudomonadota</taxon>
        <taxon>Alphaproteobacteria</taxon>
        <taxon>Sphingomonadales</taxon>
        <taxon>Sphingomonadaceae</taxon>
        <taxon>Sphingomonas</taxon>
    </lineage>
</organism>
<name>A0A285QGT6_9SPHN</name>
<gene>
    <name evidence="1" type="ORF">SAMN06297144_1429</name>
</gene>
<dbReference type="Proteomes" id="UP000219494">
    <property type="component" value="Unassembled WGS sequence"/>
</dbReference>
<dbReference type="AlphaFoldDB" id="A0A285QGT6"/>
<dbReference type="EMBL" id="OBMI01000001">
    <property type="protein sequence ID" value="SOB81160.1"/>
    <property type="molecule type" value="Genomic_DNA"/>
</dbReference>
<keyword evidence="2" id="KW-1185">Reference proteome</keyword>
<evidence type="ECO:0000313" key="2">
    <source>
        <dbReference type="Proteomes" id="UP000219494"/>
    </source>
</evidence>
<sequence>MPAPTLKTIAPDIARISGRPVRRYWADAIGDLAAAPNHRSSPYGRGPGRLDGWNPTYYASVRPDVIAAGVALDEHWRAIGRFEGWPAYEDAPALSVLEPGTEVWVPAPEVDFPDVYAPPGAREVVLKVRVTRFGKPCERSFEGRFQVQGGSLNVPGQSFATARSHPTQGSIMRVVWQAPVEMVGRSGTVNTAVVSNENIFIVNAVIHLNTPAPDGYRYDDAALPPEPVLPKLGRHDDEVQLFEDRDTSHDHHYRLNGSLPIVPPGTVLANGRDITADLCPIIDGPERFRRFRIADVSNAPIRYDGIDWNYVAAGFETNKVAYVDGIWQAKMQVRGFPHLDSAPWWGIHADGSWPPELDILEMIRGGQAATFHGNDQGSGEGKPQVSFPYRVTEGIRTITLQRLTIEWQGYERRWFRLWDQHQGEAAYLVGEGPDYMRDWPIGFTCNMELGGAGGSLQEALASPVKPSTYEGTDLYWVRYWKPA</sequence>
<dbReference type="RefSeq" id="WP_097063198.1">
    <property type="nucleotide sequence ID" value="NZ_OBMI01000001.1"/>
</dbReference>